<evidence type="ECO:0000259" key="6">
    <source>
        <dbReference type="Pfam" id="PF23256"/>
    </source>
</evidence>
<name>A0A9Q1JPX5_9CARY</name>
<evidence type="ECO:0000313" key="8">
    <source>
        <dbReference type="Proteomes" id="UP001153076"/>
    </source>
</evidence>
<evidence type="ECO:0000256" key="4">
    <source>
        <dbReference type="ARBA" id="ARBA00023065"/>
    </source>
</evidence>
<dbReference type="InterPro" id="IPR050794">
    <property type="entry name" value="CPA2_transporter"/>
</dbReference>
<evidence type="ECO:0000313" key="7">
    <source>
        <dbReference type="EMBL" id="KAJ8428854.1"/>
    </source>
</evidence>
<dbReference type="PANTHER" id="PTHR32468">
    <property type="entry name" value="CATION/H + ANTIPORTER"/>
    <property type="match status" value="1"/>
</dbReference>
<keyword evidence="1" id="KW-0813">Transport</keyword>
<keyword evidence="5" id="KW-1133">Transmembrane helix</keyword>
<keyword evidence="5" id="KW-0472">Membrane</keyword>
<dbReference type="EMBL" id="JAKOGI010000962">
    <property type="protein sequence ID" value="KAJ8428854.1"/>
    <property type="molecule type" value="Genomic_DNA"/>
</dbReference>
<feature type="transmembrane region" description="Helical" evidence="5">
    <location>
        <begin position="20"/>
        <end position="40"/>
    </location>
</feature>
<reference evidence="7" key="1">
    <citation type="submission" date="2022-04" db="EMBL/GenBank/DDBJ databases">
        <title>Carnegiea gigantea Genome sequencing and assembly v2.</title>
        <authorList>
            <person name="Copetti D."/>
            <person name="Sanderson M.J."/>
            <person name="Burquez A."/>
            <person name="Wojciechowski M.F."/>
        </authorList>
    </citation>
    <scope>NUCLEOTIDE SEQUENCE</scope>
    <source>
        <strain evidence="7">SGP5-SGP5p</strain>
        <tissue evidence="7">Aerial part</tissue>
    </source>
</reference>
<dbReference type="InterPro" id="IPR057291">
    <property type="entry name" value="CHX17_2nd"/>
</dbReference>
<dbReference type="Proteomes" id="UP001153076">
    <property type="component" value="Unassembled WGS sequence"/>
</dbReference>
<keyword evidence="8" id="KW-1185">Reference proteome</keyword>
<dbReference type="OrthoDB" id="1654457at2759"/>
<evidence type="ECO:0000256" key="1">
    <source>
        <dbReference type="ARBA" id="ARBA00022448"/>
    </source>
</evidence>
<proteinExistence type="predicted"/>
<evidence type="ECO:0000256" key="3">
    <source>
        <dbReference type="ARBA" id="ARBA00022958"/>
    </source>
</evidence>
<sequence>MYNAVVIKLQSLMGEQDYTIAIIHIVVFTGLFLPLVRLLYVPSRHVIESSEHGSFHALTCIYKEKNIPGLIHILEMSHPTRSNPFSVIALQLMQLTGRAALPFMGPLDQVTTSSAFLSNLARFDCIVTSFLHFERENKGNTFIQHYIAVSPYATMHNDICKLASDQGVNIIIVPFHVHWDSGESIADSSLPIREVNTRVLEKAPCSVGLFIDRGLVTVLFAGGSDDQEALAYSRLLARCPRVRVVVVWLKGSQEDDINGLDHDAMMQFREKCVGKHHDPKCAAVYGLCDGWSENPELGIIGDTLSSSDFRFSILVVQHEQRCDSSGMGIFDDL</sequence>
<evidence type="ECO:0000256" key="2">
    <source>
        <dbReference type="ARBA" id="ARBA00022538"/>
    </source>
</evidence>
<dbReference type="PANTHER" id="PTHR32468:SF23">
    <property type="entry name" value="CATION_H(+) ANTIPORTER 14"/>
    <property type="match status" value="1"/>
</dbReference>
<keyword evidence="3" id="KW-0630">Potassium</keyword>
<evidence type="ECO:0000256" key="5">
    <source>
        <dbReference type="SAM" id="Phobius"/>
    </source>
</evidence>
<dbReference type="Pfam" id="PF23256">
    <property type="entry name" value="CHX17_2nd"/>
    <property type="match status" value="1"/>
</dbReference>
<comment type="caution">
    <text evidence="7">The sequence shown here is derived from an EMBL/GenBank/DDBJ whole genome shotgun (WGS) entry which is preliminary data.</text>
</comment>
<protein>
    <recommendedName>
        <fullName evidence="6">Cation/H(+) antiporter central domain-containing protein</fullName>
    </recommendedName>
</protein>
<keyword evidence="5" id="KW-0812">Transmembrane</keyword>
<dbReference type="GO" id="GO:0006885">
    <property type="term" value="P:regulation of pH"/>
    <property type="evidence" value="ECO:0007669"/>
    <property type="project" value="TreeGrafter"/>
</dbReference>
<dbReference type="GO" id="GO:0098662">
    <property type="term" value="P:inorganic cation transmembrane transport"/>
    <property type="evidence" value="ECO:0007669"/>
    <property type="project" value="TreeGrafter"/>
</dbReference>
<organism evidence="7 8">
    <name type="scientific">Carnegiea gigantea</name>
    <dbReference type="NCBI Taxonomy" id="171969"/>
    <lineage>
        <taxon>Eukaryota</taxon>
        <taxon>Viridiplantae</taxon>
        <taxon>Streptophyta</taxon>
        <taxon>Embryophyta</taxon>
        <taxon>Tracheophyta</taxon>
        <taxon>Spermatophyta</taxon>
        <taxon>Magnoliopsida</taxon>
        <taxon>eudicotyledons</taxon>
        <taxon>Gunneridae</taxon>
        <taxon>Pentapetalae</taxon>
        <taxon>Caryophyllales</taxon>
        <taxon>Cactineae</taxon>
        <taxon>Cactaceae</taxon>
        <taxon>Cactoideae</taxon>
        <taxon>Echinocereeae</taxon>
        <taxon>Carnegiea</taxon>
    </lineage>
</organism>
<dbReference type="GO" id="GO:0006813">
    <property type="term" value="P:potassium ion transport"/>
    <property type="evidence" value="ECO:0007669"/>
    <property type="project" value="UniProtKB-KW"/>
</dbReference>
<keyword evidence="2" id="KW-0633">Potassium transport</keyword>
<dbReference type="GO" id="GO:0012505">
    <property type="term" value="C:endomembrane system"/>
    <property type="evidence" value="ECO:0007669"/>
    <property type="project" value="TreeGrafter"/>
</dbReference>
<feature type="domain" description="Cation/H(+) antiporter central" evidence="6">
    <location>
        <begin position="116"/>
        <end position="216"/>
    </location>
</feature>
<gene>
    <name evidence="7" type="ORF">Cgig2_022993</name>
</gene>
<dbReference type="AlphaFoldDB" id="A0A9Q1JPX5"/>
<accession>A0A9Q1JPX5</accession>
<keyword evidence="4" id="KW-0406">Ion transport</keyword>